<comment type="caution">
    <text evidence="1">The sequence shown here is derived from an EMBL/GenBank/DDBJ whole genome shotgun (WGS) entry which is preliminary data.</text>
</comment>
<dbReference type="VEuPathDB" id="FungiDB:DIURU_004344"/>
<dbReference type="GeneID" id="54782995"/>
<gene>
    <name evidence="1" type="ORF">DIURU_004344</name>
</gene>
<evidence type="ECO:0000313" key="2">
    <source>
        <dbReference type="Proteomes" id="UP000449547"/>
    </source>
</evidence>
<reference evidence="1 2" key="1">
    <citation type="submission" date="2019-07" db="EMBL/GenBank/DDBJ databases">
        <title>Genome assembly of two rare yeast pathogens: Diutina rugosa and Trichomonascus ciferrii.</title>
        <authorList>
            <person name="Mixao V."/>
            <person name="Saus E."/>
            <person name="Hansen A."/>
            <person name="Lass-Flor C."/>
            <person name="Gabaldon T."/>
        </authorList>
    </citation>
    <scope>NUCLEOTIDE SEQUENCE [LARGE SCALE GENOMIC DNA]</scope>
    <source>
        <strain evidence="1 2">CBS 613</strain>
    </source>
</reference>
<sequence length="223" mass="26360">MITVSVGSRQAVTKNVPIIYVDRNDNMLNLIPLAAVFLTIYREIWGKYEEEFVMEWRQTRQEFMEALTKSFRYGRDPRLTLSDDIIPMMRKYSYEETNALKDIEDFIDAQLSFQMSSQHRDAVIANADSRAWQIVEQGFQKYRDIFNEHMFPHLPLKSRNKLDSIISTYEKKMRQAPISRDRKCQAFFNDEASGTNVLWINASWGRLDILVQFPDGLRRIVWT</sequence>
<keyword evidence="2" id="KW-1185">Reference proteome</keyword>
<name>A0A642UHY8_DIURU</name>
<proteinExistence type="predicted"/>
<protein>
    <submittedName>
        <fullName evidence="1">Uncharacterized protein</fullName>
    </submittedName>
</protein>
<dbReference type="AlphaFoldDB" id="A0A642UHY8"/>
<evidence type="ECO:0000313" key="1">
    <source>
        <dbReference type="EMBL" id="KAA8899322.1"/>
    </source>
</evidence>
<dbReference type="EMBL" id="SWFT01000124">
    <property type="protein sequence ID" value="KAA8899322.1"/>
    <property type="molecule type" value="Genomic_DNA"/>
</dbReference>
<dbReference type="Proteomes" id="UP000449547">
    <property type="component" value="Unassembled WGS sequence"/>
</dbReference>
<dbReference type="RefSeq" id="XP_034010836.1">
    <property type="nucleotide sequence ID" value="XM_034157207.1"/>
</dbReference>
<accession>A0A642UHY8</accession>
<organism evidence="1 2">
    <name type="scientific">Diutina rugosa</name>
    <name type="common">Yeast</name>
    <name type="synonym">Candida rugosa</name>
    <dbReference type="NCBI Taxonomy" id="5481"/>
    <lineage>
        <taxon>Eukaryota</taxon>
        <taxon>Fungi</taxon>
        <taxon>Dikarya</taxon>
        <taxon>Ascomycota</taxon>
        <taxon>Saccharomycotina</taxon>
        <taxon>Pichiomycetes</taxon>
        <taxon>Debaryomycetaceae</taxon>
        <taxon>Diutina</taxon>
    </lineage>
</organism>